<dbReference type="EMBL" id="KF771236">
    <property type="protein sequence ID" value="AHI60478.1"/>
    <property type="molecule type" value="Genomic_DNA"/>
</dbReference>
<feature type="compositionally biased region" description="Basic and acidic residues" evidence="1">
    <location>
        <begin position="69"/>
        <end position="82"/>
    </location>
</feature>
<accession>A0A067YXB0</accession>
<dbReference type="Proteomes" id="UP000028460">
    <property type="component" value="Genome"/>
</dbReference>
<feature type="region of interest" description="Disordered" evidence="1">
    <location>
        <begin position="63"/>
        <end position="82"/>
    </location>
</feature>
<evidence type="ECO:0000313" key="2">
    <source>
        <dbReference type="EMBL" id="AHI60478.1"/>
    </source>
</evidence>
<proteinExistence type="predicted"/>
<sequence>MIKLEHVGACLIRFAGNDYLPGQVIEVEELNDGFKRLIAEGRLEVMEDRKATKKVIEEIESKKVKKKEPKTVDEAENGGEYK</sequence>
<dbReference type="InterPro" id="IPR055867">
    <property type="entry name" value="DUF7444"/>
</dbReference>
<evidence type="ECO:0000256" key="1">
    <source>
        <dbReference type="SAM" id="MobiDB-lite"/>
    </source>
</evidence>
<reference evidence="2 3" key="1">
    <citation type="journal article" date="2014" name="PLoS ONE">
        <title>Four Escherichia coli O157:H7 Phages: A New Bacteriophage Genus and Taxonomic Classification of T1-Like Phages.</title>
        <authorList>
            <person name="Niu Y.D."/>
            <person name="McAllister T.A."/>
            <person name="Nash J.H."/>
            <person name="Kropinski A.M."/>
            <person name="Stanford K."/>
        </authorList>
    </citation>
    <scope>NUCLEOTIDE SEQUENCE [LARGE SCALE GENOMIC DNA]</scope>
</reference>
<organism evidence="2 3">
    <name type="scientific">Escherichia phage bV_EcoS_AHP24</name>
    <dbReference type="NCBI Taxonomy" id="1416027"/>
    <lineage>
        <taxon>Viruses</taxon>
        <taxon>Duplodnaviria</taxon>
        <taxon>Heunggongvirae</taxon>
        <taxon>Uroviricota</taxon>
        <taxon>Caudoviricetes</taxon>
        <taxon>Drexlerviridae</taxon>
        <taxon>Rogunavirinae</taxon>
        <taxon>Rogunavirus</taxon>
        <taxon>Rogunavirus AHS24</taxon>
    </lineage>
</organism>
<gene>
    <name evidence="2" type="ORF">AHP24_10</name>
</gene>
<protein>
    <submittedName>
        <fullName evidence="2">Uncharacterized protein</fullName>
    </submittedName>
</protein>
<evidence type="ECO:0000313" key="3">
    <source>
        <dbReference type="Proteomes" id="UP000028460"/>
    </source>
</evidence>
<name>A0A067YXB0_9CAUD</name>
<dbReference type="Pfam" id="PF24231">
    <property type="entry name" value="DUF7444"/>
    <property type="match status" value="1"/>
</dbReference>